<dbReference type="GO" id="GO:0003723">
    <property type="term" value="F:RNA binding"/>
    <property type="evidence" value="ECO:0007669"/>
    <property type="project" value="UniProtKB-KW"/>
</dbReference>
<dbReference type="PANTHER" id="PTHR15241:SF304">
    <property type="entry name" value="RRM DOMAIN-CONTAINING PROTEIN"/>
    <property type="match status" value="1"/>
</dbReference>
<gene>
    <name evidence="3" type="ORF">ZNDK_0874</name>
</gene>
<dbReference type="PANTHER" id="PTHR15241">
    <property type="entry name" value="TRANSFORMER-2-RELATED"/>
    <property type="match status" value="1"/>
</dbReference>
<evidence type="ECO:0000256" key="1">
    <source>
        <dbReference type="ARBA" id="ARBA00022884"/>
    </source>
</evidence>
<evidence type="ECO:0000313" key="4">
    <source>
        <dbReference type="Proteomes" id="UP000505077"/>
    </source>
</evidence>
<protein>
    <submittedName>
        <fullName evidence="3">Uncharacterized RNA-binding protein</fullName>
    </submittedName>
</protein>
<reference evidence="3 4" key="1">
    <citation type="journal article" date="2020" name="ISME J.">
        <title>Parallel Reductive Genome Evolution in Desulfovibrio Ectosymbionts Independently Acquired by Trichonympha Protists in the Termite Gut.</title>
        <authorList>
            <person name="Takeuchi M."/>
            <person name="Kuwahara H."/>
            <person name="Murakami T."/>
            <person name="Takahashi K."/>
            <person name="Kajitani R."/>
            <person name="Toyoda A."/>
            <person name="Itoh T."/>
            <person name="Ohkuma M."/>
            <person name="Hongoh Y."/>
        </authorList>
    </citation>
    <scope>NUCLEOTIDE SEQUENCE [LARGE SCALE GENOMIC DNA]</scope>
    <source>
        <strain evidence="3">ZnDsv-02</strain>
    </source>
</reference>
<dbReference type="PROSITE" id="PS50102">
    <property type="entry name" value="RRM"/>
    <property type="match status" value="1"/>
</dbReference>
<dbReference type="Proteomes" id="UP000505077">
    <property type="component" value="Unassembled WGS sequence"/>
</dbReference>
<dbReference type="InterPro" id="IPR000504">
    <property type="entry name" value="RRM_dom"/>
</dbReference>
<dbReference type="CDD" id="cd21608">
    <property type="entry name" value="RRM2_NsCP33_like"/>
    <property type="match status" value="1"/>
</dbReference>
<dbReference type="InterPro" id="IPR048289">
    <property type="entry name" value="RRM2_NsCP33-like"/>
</dbReference>
<dbReference type="AlphaFoldDB" id="A0A6L2R6E6"/>
<feature type="domain" description="RRM" evidence="2">
    <location>
        <begin position="3"/>
        <end position="80"/>
    </location>
</feature>
<dbReference type="InterPro" id="IPR012677">
    <property type="entry name" value="Nucleotide-bd_a/b_plait_sf"/>
</dbReference>
<accession>A0A6L2R6E6</accession>
<name>A0A6L2R6E6_9BACT</name>
<sequence>MSKSIYVGNLPWSANEEQVQDLFAEHGTVLSVKLVSDRETGRARGFGFVEMEDGEADAAIEALDNFSFGGRTLRVNEAKPRTSRPPRY</sequence>
<dbReference type="InterPro" id="IPR035979">
    <property type="entry name" value="RBD_domain_sf"/>
</dbReference>
<evidence type="ECO:0000313" key="3">
    <source>
        <dbReference type="EMBL" id="GFH63103.1"/>
    </source>
</evidence>
<comment type="caution">
    <text evidence="3">The sequence shown here is derived from an EMBL/GenBank/DDBJ whole genome shotgun (WGS) entry which is preliminary data.</text>
</comment>
<proteinExistence type="predicted"/>
<keyword evidence="1" id="KW-0694">RNA-binding</keyword>
<dbReference type="Pfam" id="PF00076">
    <property type="entry name" value="RRM_1"/>
    <property type="match status" value="1"/>
</dbReference>
<dbReference type="SUPFAM" id="SSF54928">
    <property type="entry name" value="RNA-binding domain, RBD"/>
    <property type="match status" value="1"/>
</dbReference>
<organism evidence="3 4">
    <name type="scientific">Candidatus Desulfovibrio kirbyi</name>
    <dbReference type="NCBI Taxonomy" id="2696086"/>
    <lineage>
        <taxon>Bacteria</taxon>
        <taxon>Pseudomonadati</taxon>
        <taxon>Thermodesulfobacteriota</taxon>
        <taxon>Desulfovibrionia</taxon>
        <taxon>Desulfovibrionales</taxon>
        <taxon>Desulfovibrionaceae</taxon>
        <taxon>Desulfovibrio</taxon>
    </lineage>
</organism>
<dbReference type="Gene3D" id="3.30.70.330">
    <property type="match status" value="1"/>
</dbReference>
<dbReference type="EMBL" id="BLLL01000009">
    <property type="protein sequence ID" value="GFH63103.1"/>
    <property type="molecule type" value="Genomic_DNA"/>
</dbReference>
<evidence type="ECO:0000259" key="2">
    <source>
        <dbReference type="PROSITE" id="PS50102"/>
    </source>
</evidence>
<dbReference type="SMART" id="SM00360">
    <property type="entry name" value="RRM"/>
    <property type="match status" value="1"/>
</dbReference>